<feature type="domain" description="DUF1468" evidence="2">
    <location>
        <begin position="6"/>
        <end position="147"/>
    </location>
</feature>
<dbReference type="RefSeq" id="WP_213353344.1">
    <property type="nucleotide sequence ID" value="NZ_JAHBGB010000033.1"/>
</dbReference>
<keyword evidence="1" id="KW-1133">Transmembrane helix</keyword>
<protein>
    <submittedName>
        <fullName evidence="3">Tripartite tricarboxylate transporter TctB family protein</fullName>
    </submittedName>
</protein>
<organism evidence="3 4">
    <name type="scientific">Ancylobacter oerskovii</name>
    <dbReference type="NCBI Taxonomy" id="459519"/>
    <lineage>
        <taxon>Bacteria</taxon>
        <taxon>Pseudomonadati</taxon>
        <taxon>Pseudomonadota</taxon>
        <taxon>Alphaproteobacteria</taxon>
        <taxon>Hyphomicrobiales</taxon>
        <taxon>Xanthobacteraceae</taxon>
        <taxon>Ancylobacter</taxon>
    </lineage>
</organism>
<evidence type="ECO:0000259" key="2">
    <source>
        <dbReference type="Pfam" id="PF07331"/>
    </source>
</evidence>
<sequence>MNKDAWSGVALLAVAGIYYWATGAIPDSTLEDEVGAVGLPHVLALVLALLGLILLVRGVLAARSEAATAPEDEERDARLPRALGFLALGAAYVLLLPYVGYLLGVALLIGAVALYEGAPRNWTLPAAALGGAVLYWAVFVKLLGVNQPVGTLFQGLFS</sequence>
<keyword evidence="4" id="KW-1185">Reference proteome</keyword>
<feature type="transmembrane region" description="Helical" evidence="1">
    <location>
        <begin position="83"/>
        <end position="110"/>
    </location>
</feature>
<gene>
    <name evidence="3" type="ORF">ACFSNC_06140</name>
</gene>
<keyword evidence="1" id="KW-0472">Membrane</keyword>
<accession>A0ABW4YV06</accession>
<reference evidence="4" key="1">
    <citation type="journal article" date="2019" name="Int. J. Syst. Evol. Microbiol.">
        <title>The Global Catalogue of Microorganisms (GCM) 10K type strain sequencing project: providing services to taxonomists for standard genome sequencing and annotation.</title>
        <authorList>
            <consortium name="The Broad Institute Genomics Platform"/>
            <consortium name="The Broad Institute Genome Sequencing Center for Infectious Disease"/>
            <person name="Wu L."/>
            <person name="Ma J."/>
        </authorList>
    </citation>
    <scope>NUCLEOTIDE SEQUENCE [LARGE SCALE GENOMIC DNA]</scope>
    <source>
        <strain evidence="4">CCM 7435</strain>
    </source>
</reference>
<name>A0ABW4YV06_9HYPH</name>
<feature type="transmembrane region" description="Helical" evidence="1">
    <location>
        <begin position="5"/>
        <end position="21"/>
    </location>
</feature>
<dbReference type="Pfam" id="PF07331">
    <property type="entry name" value="TctB"/>
    <property type="match status" value="1"/>
</dbReference>
<dbReference type="EMBL" id="JBHUHD010000001">
    <property type="protein sequence ID" value="MFD2139969.1"/>
    <property type="molecule type" value="Genomic_DNA"/>
</dbReference>
<feature type="transmembrane region" description="Helical" evidence="1">
    <location>
        <begin position="41"/>
        <end position="62"/>
    </location>
</feature>
<feature type="transmembrane region" description="Helical" evidence="1">
    <location>
        <begin position="122"/>
        <end position="143"/>
    </location>
</feature>
<comment type="caution">
    <text evidence="3">The sequence shown here is derived from an EMBL/GenBank/DDBJ whole genome shotgun (WGS) entry which is preliminary data.</text>
</comment>
<keyword evidence="1" id="KW-0812">Transmembrane</keyword>
<evidence type="ECO:0000313" key="4">
    <source>
        <dbReference type="Proteomes" id="UP001597299"/>
    </source>
</evidence>
<proteinExistence type="predicted"/>
<dbReference type="InterPro" id="IPR009936">
    <property type="entry name" value="DUF1468"/>
</dbReference>
<evidence type="ECO:0000256" key="1">
    <source>
        <dbReference type="SAM" id="Phobius"/>
    </source>
</evidence>
<dbReference type="Proteomes" id="UP001597299">
    <property type="component" value="Unassembled WGS sequence"/>
</dbReference>
<evidence type="ECO:0000313" key="3">
    <source>
        <dbReference type="EMBL" id="MFD2139969.1"/>
    </source>
</evidence>